<gene>
    <name evidence="1" type="ORF">A2227_01385</name>
</gene>
<evidence type="ECO:0000313" key="2">
    <source>
        <dbReference type="Proteomes" id="UP000178367"/>
    </source>
</evidence>
<evidence type="ECO:0000313" key="1">
    <source>
        <dbReference type="EMBL" id="OGF28114.1"/>
    </source>
</evidence>
<sequence length="63" mass="7028">MKEQIFLFEFYPASAEGGFAGPALGANKKYWLNTSIFYFVFLGRMRSLCPGAPVACNRKQTEG</sequence>
<dbReference type="EMBL" id="MFGB01000003">
    <property type="protein sequence ID" value="OGF28114.1"/>
    <property type="molecule type" value="Genomic_DNA"/>
</dbReference>
<dbReference type="AlphaFoldDB" id="A0A1F5SN48"/>
<organism evidence="1 2">
    <name type="scientific">Candidatus Falkowbacteria bacterium RIFOXYA2_FULL_47_19</name>
    <dbReference type="NCBI Taxonomy" id="1797994"/>
    <lineage>
        <taxon>Bacteria</taxon>
        <taxon>Candidatus Falkowiibacteriota</taxon>
    </lineage>
</organism>
<name>A0A1F5SN48_9BACT</name>
<reference evidence="1 2" key="1">
    <citation type="journal article" date="2016" name="Nat. Commun.">
        <title>Thousands of microbial genomes shed light on interconnected biogeochemical processes in an aquifer system.</title>
        <authorList>
            <person name="Anantharaman K."/>
            <person name="Brown C.T."/>
            <person name="Hug L.A."/>
            <person name="Sharon I."/>
            <person name="Castelle C.J."/>
            <person name="Probst A.J."/>
            <person name="Thomas B.C."/>
            <person name="Singh A."/>
            <person name="Wilkins M.J."/>
            <person name="Karaoz U."/>
            <person name="Brodie E.L."/>
            <person name="Williams K.H."/>
            <person name="Hubbard S.S."/>
            <person name="Banfield J.F."/>
        </authorList>
    </citation>
    <scope>NUCLEOTIDE SEQUENCE [LARGE SCALE GENOMIC DNA]</scope>
</reference>
<dbReference type="Proteomes" id="UP000178367">
    <property type="component" value="Unassembled WGS sequence"/>
</dbReference>
<accession>A0A1F5SN48</accession>
<protein>
    <submittedName>
        <fullName evidence="1">Uncharacterized protein</fullName>
    </submittedName>
</protein>
<proteinExistence type="predicted"/>
<comment type="caution">
    <text evidence="1">The sequence shown here is derived from an EMBL/GenBank/DDBJ whole genome shotgun (WGS) entry which is preliminary data.</text>
</comment>